<evidence type="ECO:0008006" key="4">
    <source>
        <dbReference type="Google" id="ProtNLM"/>
    </source>
</evidence>
<evidence type="ECO:0000313" key="2">
    <source>
        <dbReference type="EMBL" id="CAJ0595606.1"/>
    </source>
</evidence>
<comment type="caution">
    <text evidence="2">The sequence shown here is derived from an EMBL/GenBank/DDBJ whole genome shotgun (WGS) entry which is preliminary data.</text>
</comment>
<sequence>MWSKSISLVIPLVMILQIHGADSCTFVDQEDDFVADVVYEMLKETKDLCLVTCYEEGDCTFVKYFEGVCTIFGNGETHQAGGDNVYKLDCQLTLTTCRRLPLASELKFQKLQEPKSKQSKTRIRELLAKNIVSLTTLYMFKKNGAFFFSKSESAFTDGTVPRRGLVFAKNPQPECVSVPVFLKAKAGLQFGYSGQHKLYFGSVYNVTGYEFLDAYAFTTYCACDGICCGQVPLTKNTIGDANDYVQGLQPDISDVEQVLYIANVLRGEDNIPWQSANSTVCLDLY</sequence>
<evidence type="ECO:0000313" key="3">
    <source>
        <dbReference type="Proteomes" id="UP001176961"/>
    </source>
</evidence>
<organism evidence="2 3">
    <name type="scientific">Cylicocyclus nassatus</name>
    <name type="common">Nematode worm</name>
    <dbReference type="NCBI Taxonomy" id="53992"/>
    <lineage>
        <taxon>Eukaryota</taxon>
        <taxon>Metazoa</taxon>
        <taxon>Ecdysozoa</taxon>
        <taxon>Nematoda</taxon>
        <taxon>Chromadorea</taxon>
        <taxon>Rhabditida</taxon>
        <taxon>Rhabditina</taxon>
        <taxon>Rhabditomorpha</taxon>
        <taxon>Strongyloidea</taxon>
        <taxon>Strongylidae</taxon>
        <taxon>Cylicocyclus</taxon>
    </lineage>
</organism>
<evidence type="ECO:0000256" key="1">
    <source>
        <dbReference type="SAM" id="SignalP"/>
    </source>
</evidence>
<dbReference type="AlphaFoldDB" id="A0AA36GNV2"/>
<feature type="chain" id="PRO_5041424217" description="Apple domain-containing protein" evidence="1">
    <location>
        <begin position="21"/>
        <end position="285"/>
    </location>
</feature>
<keyword evidence="1" id="KW-0732">Signal</keyword>
<name>A0AA36GNV2_CYLNA</name>
<keyword evidence="3" id="KW-1185">Reference proteome</keyword>
<dbReference type="EMBL" id="CATQJL010000112">
    <property type="protein sequence ID" value="CAJ0595606.1"/>
    <property type="molecule type" value="Genomic_DNA"/>
</dbReference>
<reference evidence="2" key="1">
    <citation type="submission" date="2023-07" db="EMBL/GenBank/DDBJ databases">
        <authorList>
            <consortium name="CYATHOMIX"/>
        </authorList>
    </citation>
    <scope>NUCLEOTIDE SEQUENCE</scope>
    <source>
        <strain evidence="2">N/A</strain>
    </source>
</reference>
<dbReference type="Proteomes" id="UP001176961">
    <property type="component" value="Unassembled WGS sequence"/>
</dbReference>
<accession>A0AA36GNV2</accession>
<proteinExistence type="predicted"/>
<protein>
    <recommendedName>
        <fullName evidence="4">Apple domain-containing protein</fullName>
    </recommendedName>
</protein>
<feature type="signal peptide" evidence="1">
    <location>
        <begin position="1"/>
        <end position="20"/>
    </location>
</feature>
<gene>
    <name evidence="2" type="ORF">CYNAS_LOCUS7589</name>
</gene>